<evidence type="ECO:0000313" key="8">
    <source>
        <dbReference type="Proteomes" id="UP000641025"/>
    </source>
</evidence>
<proteinExistence type="predicted"/>
<keyword evidence="3" id="KW-0805">Transcription regulation</keyword>
<reference evidence="7 8" key="1">
    <citation type="submission" date="2020-12" db="EMBL/GenBank/DDBJ databases">
        <title>Geomonas sp. Red259, isolated from paddy soil.</title>
        <authorList>
            <person name="Xu Z."/>
            <person name="Zhang Z."/>
            <person name="Masuda Y."/>
            <person name="Itoh H."/>
            <person name="Senoo K."/>
        </authorList>
    </citation>
    <scope>NUCLEOTIDE SEQUENCE [LARGE SCALE GENOMIC DNA]</scope>
    <source>
        <strain evidence="7 8">Red259</strain>
    </source>
</reference>
<dbReference type="Proteomes" id="UP000641025">
    <property type="component" value="Unassembled WGS sequence"/>
</dbReference>
<dbReference type="Gene3D" id="3.40.50.300">
    <property type="entry name" value="P-loop containing nucleotide triphosphate hydrolases"/>
    <property type="match status" value="1"/>
</dbReference>
<dbReference type="EMBL" id="JAEMHK010000003">
    <property type="protein sequence ID" value="MBJ6799658.1"/>
    <property type="molecule type" value="Genomic_DNA"/>
</dbReference>
<dbReference type="Pfam" id="PF00158">
    <property type="entry name" value="Sigma54_activat"/>
    <property type="match status" value="1"/>
</dbReference>
<dbReference type="SUPFAM" id="SSF52540">
    <property type="entry name" value="P-loop containing nucleoside triphosphate hydrolases"/>
    <property type="match status" value="1"/>
</dbReference>
<evidence type="ECO:0000256" key="2">
    <source>
        <dbReference type="ARBA" id="ARBA00022840"/>
    </source>
</evidence>
<organism evidence="7 8">
    <name type="scientific">Geomonas propionica</name>
    <dbReference type="NCBI Taxonomy" id="2798582"/>
    <lineage>
        <taxon>Bacteria</taxon>
        <taxon>Pseudomonadati</taxon>
        <taxon>Thermodesulfobacteriota</taxon>
        <taxon>Desulfuromonadia</taxon>
        <taxon>Geobacterales</taxon>
        <taxon>Geobacteraceae</taxon>
        <taxon>Geomonas</taxon>
    </lineage>
</organism>
<keyword evidence="2" id="KW-0067">ATP-binding</keyword>
<keyword evidence="5" id="KW-0804">Transcription</keyword>
<dbReference type="RefSeq" id="WP_199394163.1">
    <property type="nucleotide sequence ID" value="NZ_JAEMHK010000003.1"/>
</dbReference>
<evidence type="ECO:0000313" key="7">
    <source>
        <dbReference type="EMBL" id="MBJ6799658.1"/>
    </source>
</evidence>
<keyword evidence="8" id="KW-1185">Reference proteome</keyword>
<keyword evidence="1" id="KW-0547">Nucleotide-binding</keyword>
<evidence type="ECO:0000256" key="3">
    <source>
        <dbReference type="ARBA" id="ARBA00023015"/>
    </source>
</evidence>
<name>A0ABS0YP46_9BACT</name>
<dbReference type="PROSITE" id="PS00676">
    <property type="entry name" value="SIGMA54_INTERACT_2"/>
    <property type="match status" value="1"/>
</dbReference>
<keyword evidence="4" id="KW-0238">DNA-binding</keyword>
<dbReference type="CDD" id="cd00009">
    <property type="entry name" value="AAA"/>
    <property type="match status" value="1"/>
</dbReference>
<dbReference type="InterPro" id="IPR025944">
    <property type="entry name" value="Sigma_54_int_dom_CS"/>
</dbReference>
<dbReference type="PANTHER" id="PTHR32071">
    <property type="entry name" value="TRANSCRIPTIONAL REGULATORY PROTEIN"/>
    <property type="match status" value="1"/>
</dbReference>
<dbReference type="SMART" id="SM00382">
    <property type="entry name" value="AAA"/>
    <property type="match status" value="1"/>
</dbReference>
<dbReference type="PROSITE" id="PS00688">
    <property type="entry name" value="SIGMA54_INTERACT_3"/>
    <property type="match status" value="1"/>
</dbReference>
<dbReference type="PROSITE" id="PS50045">
    <property type="entry name" value="SIGMA54_INTERACT_4"/>
    <property type="match status" value="1"/>
</dbReference>
<gene>
    <name evidence="7" type="ORF">JFN90_05855</name>
</gene>
<sequence>MSRALHVTRKHPHYSIRINHLYPGNFVERLEQLFGEMREGDDALIVLLHAEKNVLRSASKLLTAQPHTVLDRITVSASQYAPDVLKWAQCHGLKYEVNEYETARRTWTPQDPENGTTLEERRWIQYRLMRVLIAGECPAEAYQAIIKKLRNAKLSDSDKMLSQRFYEYEEPDMAGGSYADKRRIDPNAIDLLRERAVQVGRSGLNTLLVGETGTGKESLAWYLHDFSTRHEKPFLALNCAFFEGERLESELFGHELGAFTDAKRMKKGLVEEAAGGTLFLDELPEMSPRVQAKLLRFLQDGSYTRLGGTQTMRSNVRIISAAQPGRLRTLRDDLYYRVADVELHTVPLRQMRPQDIGNIACNLAYRLMWRPIISESGHAVLTPDMIRATWNELLQPHNVAVLAGYAWPGNMRELSTYIKRLVLLGDDIFKEIMAKRVVVTPALHAASDEWQRFLLPVSSLNDLRTRQVSLKELQSAYVRHVVASLGGRAKIQPTKLAEALGCTYNTLVGCLAEEGRRLS</sequence>
<feature type="domain" description="Sigma-54 factor interaction" evidence="6">
    <location>
        <begin position="188"/>
        <end position="423"/>
    </location>
</feature>
<evidence type="ECO:0000259" key="6">
    <source>
        <dbReference type="PROSITE" id="PS50045"/>
    </source>
</evidence>
<dbReference type="InterPro" id="IPR025943">
    <property type="entry name" value="Sigma_54_int_dom_ATP-bd_2"/>
</dbReference>
<evidence type="ECO:0000256" key="4">
    <source>
        <dbReference type="ARBA" id="ARBA00023125"/>
    </source>
</evidence>
<accession>A0ABS0YP46</accession>
<dbReference type="InterPro" id="IPR027417">
    <property type="entry name" value="P-loop_NTPase"/>
</dbReference>
<dbReference type="Gene3D" id="1.10.8.60">
    <property type="match status" value="1"/>
</dbReference>
<dbReference type="InterPro" id="IPR003593">
    <property type="entry name" value="AAA+_ATPase"/>
</dbReference>
<protein>
    <submittedName>
        <fullName evidence="7">Sigma-54-dependent Fis family transcriptional regulator</fullName>
    </submittedName>
</protein>
<evidence type="ECO:0000256" key="1">
    <source>
        <dbReference type="ARBA" id="ARBA00022741"/>
    </source>
</evidence>
<evidence type="ECO:0000256" key="5">
    <source>
        <dbReference type="ARBA" id="ARBA00023163"/>
    </source>
</evidence>
<comment type="caution">
    <text evidence="7">The sequence shown here is derived from an EMBL/GenBank/DDBJ whole genome shotgun (WGS) entry which is preliminary data.</text>
</comment>
<dbReference type="InterPro" id="IPR002078">
    <property type="entry name" value="Sigma_54_int"/>
</dbReference>